<reference evidence="2 3" key="1">
    <citation type="submission" date="2013-11" db="EMBL/GenBank/DDBJ databases">
        <title>Opisthorchis viverrini - life in the bile duct.</title>
        <authorList>
            <person name="Young N.D."/>
            <person name="Nagarajan N."/>
            <person name="Lin S.J."/>
            <person name="Korhonen P.K."/>
            <person name="Jex A.R."/>
            <person name="Hall R.S."/>
            <person name="Safavi-Hemami H."/>
            <person name="Kaewkong W."/>
            <person name="Bertrand D."/>
            <person name="Gao S."/>
            <person name="Seet Q."/>
            <person name="Wongkham S."/>
            <person name="Teh B.T."/>
            <person name="Wongkham C."/>
            <person name="Intapan P.M."/>
            <person name="Maleewong W."/>
            <person name="Yang X."/>
            <person name="Hu M."/>
            <person name="Wang Z."/>
            <person name="Hofmann A."/>
            <person name="Sternberg P.W."/>
            <person name="Tan P."/>
            <person name="Wang J."/>
            <person name="Gasser R.B."/>
        </authorList>
    </citation>
    <scope>NUCLEOTIDE SEQUENCE [LARGE SCALE GENOMIC DNA]</scope>
</reference>
<dbReference type="AlphaFoldDB" id="A0A074ZCZ8"/>
<organism evidence="2 3">
    <name type="scientific">Opisthorchis viverrini</name>
    <name type="common">Southeast Asian liver fluke</name>
    <dbReference type="NCBI Taxonomy" id="6198"/>
    <lineage>
        <taxon>Eukaryota</taxon>
        <taxon>Metazoa</taxon>
        <taxon>Spiralia</taxon>
        <taxon>Lophotrochozoa</taxon>
        <taxon>Platyhelminthes</taxon>
        <taxon>Trematoda</taxon>
        <taxon>Digenea</taxon>
        <taxon>Opisthorchiida</taxon>
        <taxon>Opisthorchiata</taxon>
        <taxon>Opisthorchiidae</taxon>
        <taxon>Opisthorchis</taxon>
    </lineage>
</organism>
<keyword evidence="3" id="KW-1185">Reference proteome</keyword>
<dbReference type="KEGG" id="ovi:T265_14625"/>
<dbReference type="GeneID" id="20328791"/>
<dbReference type="RefSeq" id="XP_009172737.1">
    <property type="nucleotide sequence ID" value="XM_009174473.1"/>
</dbReference>
<proteinExistence type="predicted"/>
<evidence type="ECO:0000313" key="2">
    <source>
        <dbReference type="EMBL" id="KER23522.1"/>
    </source>
</evidence>
<evidence type="ECO:0000313" key="3">
    <source>
        <dbReference type="Proteomes" id="UP000054324"/>
    </source>
</evidence>
<name>A0A074ZCZ8_OPIVI</name>
<evidence type="ECO:0000256" key="1">
    <source>
        <dbReference type="SAM" id="MobiDB-lite"/>
    </source>
</evidence>
<dbReference type="Proteomes" id="UP000054324">
    <property type="component" value="Unassembled WGS sequence"/>
</dbReference>
<accession>A0A074ZCZ8</accession>
<feature type="compositionally biased region" description="Polar residues" evidence="1">
    <location>
        <begin position="264"/>
        <end position="280"/>
    </location>
</feature>
<protein>
    <submittedName>
        <fullName evidence="2">Uncharacterized protein</fullName>
    </submittedName>
</protein>
<sequence length="370" mass="41174">MILPSKCTTSSTPACLHIDSVTKRLDLTVVWRLVCLDELLKYIGGVRAILRLSYQARWPKWLEREFTDRKVRGSNPAFATRLPLSRLRQPGSIPALVLPSGGMAARHRKGATAERFLFFLRLLYLRVQSQPQALFKPRKSVRLAAFSVRTLKQAGQQVGVVRTLDSLCIDVCCLSETRTEDASTVIDLAAPLLPSRFRLCTSGDAEAAAAGYTKVGIVLSERAEASLLDWIPSPLCCSATSVRESGGSKVHRTLLIVSAYAPTDCSSESGKKNTQNATSSRNHRISDKTVSLLETRRHIPPDGHYNSTWRIIRRQVKLSVCADGDWWIRKSEEMEDAKNAGNARKLFHLIRPTGLRKSLVIEIIRAKMVP</sequence>
<feature type="region of interest" description="Disordered" evidence="1">
    <location>
        <begin position="263"/>
        <end position="286"/>
    </location>
</feature>
<gene>
    <name evidence="2" type="ORF">T265_14625</name>
</gene>
<dbReference type="EMBL" id="KL596846">
    <property type="protein sequence ID" value="KER23522.1"/>
    <property type="molecule type" value="Genomic_DNA"/>
</dbReference>
<dbReference type="CTD" id="20328791"/>
<dbReference type="OrthoDB" id="10071111at2759"/>